<dbReference type="PANTHER" id="PTHR24198">
    <property type="entry name" value="ANKYRIN REPEAT AND PROTEIN KINASE DOMAIN-CONTAINING PROTEIN"/>
    <property type="match status" value="1"/>
</dbReference>
<name>A0A812MSN5_9DINO</name>
<dbReference type="Proteomes" id="UP000604046">
    <property type="component" value="Unassembled WGS sequence"/>
</dbReference>
<evidence type="ECO:0000256" key="3">
    <source>
        <dbReference type="PROSITE-ProRule" id="PRU00023"/>
    </source>
</evidence>
<dbReference type="PROSITE" id="PS50297">
    <property type="entry name" value="ANK_REP_REGION"/>
    <property type="match status" value="2"/>
</dbReference>
<gene>
    <name evidence="4" type="ORF">SNAT2548_LOCUS14709</name>
</gene>
<keyword evidence="2 3" id="KW-0040">ANK repeat</keyword>
<sequence length="590" mass="64507">MGNQACSEGCLSDPLAANFRMNAIHERLFPMYVVKVSDFLQMEGAPRPHNVLRDEGLLHEWYPGMFAIFVSHQWLGASEPDPEGKQVEVLRSVLRGFVDGSLQVEPHVASMVYSGFVPTWPSSMSSYIAHGFLFFDWFAIPQITARQEGVNEQETKSEAAKAVQSIPAYVEACSLFLVLAPELLHIETKKLCNYSTWLSRGWCRAELWLWLLSNRADTSVVIVFSATEAEFMVQSDWQDNSIAGGDFTVPADRAVVCKLGEAAAAGKQRHLQSRGPIDAFRFFLAQKQKFLDSQPEPWNEEEFVARLRFESMEDAARNRDGMNGLLCGVYAGDVRLVRRLVDLQADVNRRVRGLGEFGLYDGMTPLIIAARSNQEPEVLRTLIDLRADVGIRVKHTGLGPAGLLRTAAHVQVLLDARADLHSSELPMGLNPLSSIAGHATAEAVAAMLAARCSPNPPLRGVGCGPLQAIAVFARGKRDAATKALMLMEARADLNVRACPSGFFQRLCQSARVRAALWGFDSCATKTRFLASLPGITPLGMAALVGDEALAELFLEAGAEVIPNDRGDTPDVLAAANHHTRLAASLAVVHF</sequence>
<proteinExistence type="predicted"/>
<keyword evidence="5" id="KW-1185">Reference proteome</keyword>
<organism evidence="4 5">
    <name type="scientific">Symbiodinium natans</name>
    <dbReference type="NCBI Taxonomy" id="878477"/>
    <lineage>
        <taxon>Eukaryota</taxon>
        <taxon>Sar</taxon>
        <taxon>Alveolata</taxon>
        <taxon>Dinophyceae</taxon>
        <taxon>Suessiales</taxon>
        <taxon>Symbiodiniaceae</taxon>
        <taxon>Symbiodinium</taxon>
    </lineage>
</organism>
<accession>A0A812MSN5</accession>
<evidence type="ECO:0000313" key="4">
    <source>
        <dbReference type="EMBL" id="CAE7277289.1"/>
    </source>
</evidence>
<feature type="repeat" description="ANK" evidence="3">
    <location>
        <begin position="533"/>
        <end position="565"/>
    </location>
</feature>
<evidence type="ECO:0000313" key="5">
    <source>
        <dbReference type="Proteomes" id="UP000604046"/>
    </source>
</evidence>
<dbReference type="PANTHER" id="PTHR24198:SF165">
    <property type="entry name" value="ANKYRIN REPEAT-CONTAINING PROTEIN-RELATED"/>
    <property type="match status" value="1"/>
</dbReference>
<dbReference type="InterPro" id="IPR036770">
    <property type="entry name" value="Ankyrin_rpt-contain_sf"/>
</dbReference>
<dbReference type="SMART" id="SM00248">
    <property type="entry name" value="ANK"/>
    <property type="match status" value="3"/>
</dbReference>
<dbReference type="EMBL" id="CAJNDS010001757">
    <property type="protein sequence ID" value="CAE7277289.1"/>
    <property type="molecule type" value="Genomic_DNA"/>
</dbReference>
<evidence type="ECO:0000256" key="1">
    <source>
        <dbReference type="ARBA" id="ARBA00022737"/>
    </source>
</evidence>
<dbReference type="SUPFAM" id="SSF48403">
    <property type="entry name" value="Ankyrin repeat"/>
    <property type="match status" value="1"/>
</dbReference>
<dbReference type="OrthoDB" id="411959at2759"/>
<evidence type="ECO:0000256" key="2">
    <source>
        <dbReference type="ARBA" id="ARBA00023043"/>
    </source>
</evidence>
<dbReference type="PROSITE" id="PS50088">
    <property type="entry name" value="ANK_REPEAT"/>
    <property type="match status" value="2"/>
</dbReference>
<dbReference type="InterPro" id="IPR002110">
    <property type="entry name" value="Ankyrin_rpt"/>
</dbReference>
<feature type="repeat" description="ANK" evidence="3">
    <location>
        <begin position="361"/>
        <end position="394"/>
    </location>
</feature>
<comment type="caution">
    <text evidence="4">The sequence shown here is derived from an EMBL/GenBank/DDBJ whole genome shotgun (WGS) entry which is preliminary data.</text>
</comment>
<dbReference type="AlphaFoldDB" id="A0A812MSN5"/>
<protein>
    <submittedName>
        <fullName evidence="4">Uncharacterized protein</fullName>
    </submittedName>
</protein>
<dbReference type="Pfam" id="PF00023">
    <property type="entry name" value="Ank"/>
    <property type="match status" value="1"/>
</dbReference>
<reference evidence="4" key="1">
    <citation type="submission" date="2021-02" db="EMBL/GenBank/DDBJ databases">
        <authorList>
            <person name="Dougan E. K."/>
            <person name="Rhodes N."/>
            <person name="Thang M."/>
            <person name="Chan C."/>
        </authorList>
    </citation>
    <scope>NUCLEOTIDE SEQUENCE</scope>
</reference>
<dbReference type="Gene3D" id="1.25.40.20">
    <property type="entry name" value="Ankyrin repeat-containing domain"/>
    <property type="match status" value="2"/>
</dbReference>
<keyword evidence="1" id="KW-0677">Repeat</keyword>